<organism evidence="2 3">
    <name type="scientific">Phytophthora fragariaefolia</name>
    <dbReference type="NCBI Taxonomy" id="1490495"/>
    <lineage>
        <taxon>Eukaryota</taxon>
        <taxon>Sar</taxon>
        <taxon>Stramenopiles</taxon>
        <taxon>Oomycota</taxon>
        <taxon>Peronosporomycetes</taxon>
        <taxon>Peronosporales</taxon>
        <taxon>Peronosporaceae</taxon>
        <taxon>Phytophthora</taxon>
    </lineage>
</organism>
<dbReference type="AlphaFoldDB" id="A0A9W6TUY9"/>
<evidence type="ECO:0000313" key="2">
    <source>
        <dbReference type="EMBL" id="GMF20156.1"/>
    </source>
</evidence>
<reference evidence="2" key="1">
    <citation type="submission" date="2023-04" db="EMBL/GenBank/DDBJ databases">
        <title>Phytophthora fragariaefolia NBRC 109709.</title>
        <authorList>
            <person name="Ichikawa N."/>
            <person name="Sato H."/>
            <person name="Tonouchi N."/>
        </authorList>
    </citation>
    <scope>NUCLEOTIDE SEQUENCE</scope>
    <source>
        <strain evidence="2">NBRC 109709</strain>
    </source>
</reference>
<evidence type="ECO:0000256" key="1">
    <source>
        <dbReference type="SAM" id="MobiDB-lite"/>
    </source>
</evidence>
<dbReference type="CDD" id="cd00303">
    <property type="entry name" value="retropepsin_like"/>
    <property type="match status" value="1"/>
</dbReference>
<gene>
    <name evidence="2" type="ORF">Pfra01_000231200</name>
</gene>
<name>A0A9W6TUY9_9STRA</name>
<proteinExistence type="predicted"/>
<evidence type="ECO:0000313" key="3">
    <source>
        <dbReference type="Proteomes" id="UP001165121"/>
    </source>
</evidence>
<dbReference type="Proteomes" id="UP001165121">
    <property type="component" value="Unassembled WGS sequence"/>
</dbReference>
<feature type="region of interest" description="Disordered" evidence="1">
    <location>
        <begin position="34"/>
        <end position="53"/>
    </location>
</feature>
<sequence length="290" mass="32241">MSVVSGVEITATMPVSAWRLCTRPRTDVTIPGIATGKQKTKVTSRRGPPAGDAVERVDIGHAVSKNAAPSESHSHYKKKDDKPNFVILKVNSKRERSLRALVDCGASNNFVRLQSLARLDFEEVELPRSLRLATGLVVRTEKRVVRARPSCEEKKVVDELIVIVHRACNCLLDKAAALAFDTVLFERAPHTEQLPRHSTTMNRVLVQEPALHLAVILGDRVARQMLPSCSCVERQVHTKIVHQSHHARTGRVGDDQSLDVIHSCALGKEEALEHLYGRRARAWCWRASSP</sequence>
<accession>A0A9W6TUY9</accession>
<protein>
    <submittedName>
        <fullName evidence="2">Unnamed protein product</fullName>
    </submittedName>
</protein>
<dbReference type="OrthoDB" id="145487at2759"/>
<comment type="caution">
    <text evidence="2">The sequence shown here is derived from an EMBL/GenBank/DDBJ whole genome shotgun (WGS) entry which is preliminary data.</text>
</comment>
<dbReference type="EMBL" id="BSXT01000187">
    <property type="protein sequence ID" value="GMF20156.1"/>
    <property type="molecule type" value="Genomic_DNA"/>
</dbReference>
<keyword evidence="3" id="KW-1185">Reference proteome</keyword>